<dbReference type="GO" id="GO:0001534">
    <property type="term" value="C:radial spoke"/>
    <property type="evidence" value="ECO:0007669"/>
    <property type="project" value="InterPro"/>
</dbReference>
<dbReference type="GO" id="GO:0060294">
    <property type="term" value="P:cilium movement involved in cell motility"/>
    <property type="evidence" value="ECO:0007669"/>
    <property type="project" value="InterPro"/>
</dbReference>
<dbReference type="PANTHER" id="PTHR13159:SF0">
    <property type="entry name" value="RADIAL SPOKE HEAD 6 HOMOLOG A"/>
    <property type="match status" value="1"/>
</dbReference>
<gene>
    <name evidence="7" type="ORF">P5673_024161</name>
</gene>
<feature type="compositionally biased region" description="Acidic residues" evidence="6">
    <location>
        <begin position="17"/>
        <end position="29"/>
    </location>
</feature>
<dbReference type="EMBL" id="JARQWQ010000070">
    <property type="protein sequence ID" value="KAK2554446.1"/>
    <property type="molecule type" value="Genomic_DNA"/>
</dbReference>
<proteinExistence type="predicted"/>
<dbReference type="PANTHER" id="PTHR13159">
    <property type="entry name" value="RADIAL SPOKEHEAD-RELATED"/>
    <property type="match status" value="1"/>
</dbReference>
<evidence type="ECO:0000256" key="2">
    <source>
        <dbReference type="ARBA" id="ARBA00022490"/>
    </source>
</evidence>
<keyword evidence="3" id="KW-0969">Cilium</keyword>
<evidence type="ECO:0000313" key="8">
    <source>
        <dbReference type="Proteomes" id="UP001249851"/>
    </source>
</evidence>
<evidence type="ECO:0000256" key="5">
    <source>
        <dbReference type="ARBA" id="ARBA00023273"/>
    </source>
</evidence>
<dbReference type="GO" id="GO:0035082">
    <property type="term" value="P:axoneme assembly"/>
    <property type="evidence" value="ECO:0007669"/>
    <property type="project" value="TreeGrafter"/>
</dbReference>
<dbReference type="InterPro" id="IPR006802">
    <property type="entry name" value="Radial_spoke"/>
</dbReference>
<evidence type="ECO:0000256" key="3">
    <source>
        <dbReference type="ARBA" id="ARBA00023069"/>
    </source>
</evidence>
<keyword evidence="5" id="KW-0966">Cell projection</keyword>
<dbReference type="AlphaFoldDB" id="A0AAD9UYD3"/>
<evidence type="ECO:0000313" key="7">
    <source>
        <dbReference type="EMBL" id="KAK2554446.1"/>
    </source>
</evidence>
<reference evidence="7" key="1">
    <citation type="journal article" date="2023" name="G3 (Bethesda)">
        <title>Whole genome assembly and annotation of the endangered Caribbean coral Acropora cervicornis.</title>
        <authorList>
            <person name="Selwyn J.D."/>
            <person name="Vollmer S.V."/>
        </authorList>
    </citation>
    <scope>NUCLEOTIDE SEQUENCE</scope>
    <source>
        <strain evidence="7">K2</strain>
    </source>
</reference>
<evidence type="ECO:0000256" key="1">
    <source>
        <dbReference type="ARBA" id="ARBA00004430"/>
    </source>
</evidence>
<organism evidence="7 8">
    <name type="scientific">Acropora cervicornis</name>
    <name type="common">Staghorn coral</name>
    <dbReference type="NCBI Taxonomy" id="6130"/>
    <lineage>
        <taxon>Eukaryota</taxon>
        <taxon>Metazoa</taxon>
        <taxon>Cnidaria</taxon>
        <taxon>Anthozoa</taxon>
        <taxon>Hexacorallia</taxon>
        <taxon>Scleractinia</taxon>
        <taxon>Astrocoeniina</taxon>
        <taxon>Acroporidae</taxon>
        <taxon>Acropora</taxon>
    </lineage>
</organism>
<sequence>MQQGEGETEEQPKEEDKGEEDEEGGEEDDAPKSDWKPPPVIPKEENRTGTNKRTFFATTEPVKPWVKLPPVTPAQIVAARCIKKFFTGRLDAPFVYSKPYNSKTLPLDFIVTTYQAKINRKWSYKLKGFVSLQITRYPPFPGNEMNYLRAQLARISAGTHISPYSYYMFEEEEEDEEEDEGVGFPTSHSLEEIALGLFGDSASENIYG</sequence>
<accession>A0AAD9UYD3</accession>
<comment type="subcellular location">
    <subcellularLocation>
        <location evidence="1">Cytoplasm</location>
        <location evidence="1">Cytoskeleton</location>
        <location evidence="1">Cilium axoneme</location>
    </subcellularLocation>
</comment>
<dbReference type="Proteomes" id="UP001249851">
    <property type="component" value="Unassembled WGS sequence"/>
</dbReference>
<protein>
    <submittedName>
        <fullName evidence="7">Radial spoke head protein 4-like protein A</fullName>
    </submittedName>
</protein>
<feature type="region of interest" description="Disordered" evidence="6">
    <location>
        <begin position="1"/>
        <end position="55"/>
    </location>
</feature>
<keyword evidence="2" id="KW-0963">Cytoplasm</keyword>
<evidence type="ECO:0000256" key="4">
    <source>
        <dbReference type="ARBA" id="ARBA00023212"/>
    </source>
</evidence>
<evidence type="ECO:0000256" key="6">
    <source>
        <dbReference type="SAM" id="MobiDB-lite"/>
    </source>
</evidence>
<keyword evidence="8" id="KW-1185">Reference proteome</keyword>
<keyword evidence="4" id="KW-0206">Cytoskeleton</keyword>
<name>A0AAD9UYD3_ACRCE</name>
<dbReference type="Pfam" id="PF04712">
    <property type="entry name" value="Radial_spoke"/>
    <property type="match status" value="2"/>
</dbReference>
<comment type="caution">
    <text evidence="7">The sequence shown here is derived from an EMBL/GenBank/DDBJ whole genome shotgun (WGS) entry which is preliminary data.</text>
</comment>
<reference evidence="7" key="2">
    <citation type="journal article" date="2023" name="Science">
        <title>Genomic signatures of disease resistance in endangered staghorn corals.</title>
        <authorList>
            <person name="Vollmer S.V."/>
            <person name="Selwyn J.D."/>
            <person name="Despard B.A."/>
            <person name="Roesel C.L."/>
        </authorList>
    </citation>
    <scope>NUCLEOTIDE SEQUENCE</scope>
    <source>
        <strain evidence="7">K2</strain>
    </source>
</reference>